<evidence type="ECO:0000256" key="3">
    <source>
        <dbReference type="ARBA" id="ARBA00025358"/>
    </source>
</evidence>
<evidence type="ECO:0000313" key="6">
    <source>
        <dbReference type="EMBL" id="EJR44542.1"/>
    </source>
</evidence>
<protein>
    <submittedName>
        <fullName evidence="4 11">Spore germination protein</fullName>
    </submittedName>
    <submittedName>
        <fullName evidence="5">Spore germination protein GerPF-like protein</fullName>
    </submittedName>
</protein>
<dbReference type="Proteomes" id="UP000192932">
    <property type="component" value="Chromosome"/>
</dbReference>
<evidence type="ECO:0000313" key="9">
    <source>
        <dbReference type="EMBL" id="PJN72536.1"/>
    </source>
</evidence>
<evidence type="ECO:0000313" key="12">
    <source>
        <dbReference type="Proteomes" id="UP000006976"/>
    </source>
</evidence>
<dbReference type="InterPro" id="IPR019618">
    <property type="entry name" value="Spore_germination_GerPA"/>
</dbReference>
<dbReference type="EMBL" id="CP020743">
    <property type="protein sequence ID" value="ARJ24430.1"/>
    <property type="molecule type" value="Genomic_DNA"/>
</dbReference>
<evidence type="ECO:0000256" key="1">
    <source>
        <dbReference type="ARBA" id="ARBA00008103"/>
    </source>
</evidence>
<keyword evidence="2" id="KW-0309">Germination</keyword>
<dbReference type="EMBL" id="AHEV01000005">
    <property type="protein sequence ID" value="EJR44542.1"/>
    <property type="molecule type" value="Genomic_DNA"/>
</dbReference>
<dbReference type="EMBL" id="MKZQ01000007">
    <property type="protein sequence ID" value="PJN72536.1"/>
    <property type="molecule type" value="Genomic_DNA"/>
</dbReference>
<sequence length="77" mass="8220">MKVGDKMPAIVEGVIIENCNGTINLGDKYNVHPIEKTKAYNGSGSSNTGLNVRTFSGISTADVTDNDVYDQVIQSTL</sequence>
<evidence type="ECO:0000313" key="4">
    <source>
        <dbReference type="EMBL" id="ARJ24430.1"/>
    </source>
</evidence>
<accession>A0A0B5S7C3</accession>
<organism evidence="5">
    <name type="scientific">Bacillus mycoides</name>
    <dbReference type="NCBI Taxonomy" id="1405"/>
    <lineage>
        <taxon>Bacteria</taxon>
        <taxon>Bacillati</taxon>
        <taxon>Bacillota</taxon>
        <taxon>Bacilli</taxon>
        <taxon>Bacillales</taxon>
        <taxon>Bacillaceae</taxon>
        <taxon>Bacillus</taxon>
        <taxon>Bacillus cereus group</taxon>
    </lineage>
</organism>
<accession>A0A1S9T640</accession>
<dbReference type="Proteomes" id="UP000006976">
    <property type="component" value="Unassembled WGS sequence"/>
</dbReference>
<dbReference type="Pfam" id="PF10676">
    <property type="entry name" value="gerPA"/>
    <property type="match status" value="1"/>
</dbReference>
<dbReference type="Proteomes" id="UP000236165">
    <property type="component" value="Unassembled WGS sequence"/>
</dbReference>
<dbReference type="GeneID" id="66265641"/>
<evidence type="ECO:0000256" key="2">
    <source>
        <dbReference type="ARBA" id="ARBA00022544"/>
    </source>
</evidence>
<reference evidence="4 14" key="6">
    <citation type="submission" date="2017-04" db="EMBL/GenBank/DDBJ databases">
        <title>The Characteristic of a Fine Plant Growth-Promoting Rhizobacteria Bacillus mycoides Gnyt1 and its Whole Genome Sequencing Analysis.</title>
        <authorList>
            <person name="Li J.H."/>
            <person name="Yao T."/>
        </authorList>
    </citation>
    <scope>NUCLEOTIDE SEQUENCE [LARGE SCALE GENOMIC DNA]</scope>
    <source>
        <strain evidence="4 14">Gnyt1</strain>
    </source>
</reference>
<dbReference type="Proteomes" id="UP000305524">
    <property type="component" value="Unassembled WGS sequence"/>
</dbReference>
<dbReference type="EMBL" id="SZOD01000542">
    <property type="protein sequence ID" value="TKI82520.1"/>
    <property type="molecule type" value="Genomic_DNA"/>
</dbReference>
<reference evidence="10 17" key="7">
    <citation type="journal article" date="2019" name="Environ. Microbiol.">
        <title>An active ?-lactamase is a part of an orchestrated cell wall stress resistance network of Bacillus subtilis and related rhizosphere species.</title>
        <authorList>
            <person name="Bucher T."/>
            <person name="Keren-Paz A."/>
            <person name="Hausser J."/>
            <person name="Olender T."/>
            <person name="Cytryn E."/>
            <person name="Kolodkin-Gal I."/>
        </authorList>
    </citation>
    <scope>NUCLEOTIDE SEQUENCE [LARGE SCALE GENOMIC DNA]</scope>
    <source>
        <strain evidence="10 17">I186</strain>
    </source>
</reference>
<dbReference type="EMBL" id="MUAI01000014">
    <property type="protein sequence ID" value="OOR05465.1"/>
    <property type="molecule type" value="Genomic_DNA"/>
</dbReference>
<dbReference type="HOGENOM" id="CLU_173188_2_1_9"/>
<accession>C2Q2C9</accession>
<reference evidence="5" key="1">
    <citation type="journal article" date="2012" name="Genome Res.">
        <title>Genomic characterization of the Bacillus cereus sensu lato species: Backdrop to the evolution of Bacillus anthracis.</title>
        <authorList>
            <person name="Zwick M.E."/>
            <person name="Joseph S.J."/>
            <person name="Didelot X."/>
            <person name="Chen P.E."/>
            <person name="Bishop-Lilly K.A."/>
            <person name="Stewart A.C."/>
            <person name="Willner K."/>
            <person name="Nolan N."/>
            <person name="Lentz S."/>
            <person name="Thomason M.K."/>
            <person name="Sozhamannan S."/>
            <person name="Mateczun A.J."/>
            <person name="Du L."/>
            <person name="Read T.D."/>
        </authorList>
    </citation>
    <scope>NUCLEOTIDE SEQUENCE [LARGE SCALE GENOMIC DNA]</scope>
    <source>
        <strain evidence="5">AH603</strain>
    </source>
</reference>
<dbReference type="EMBL" id="CABWMC010000003">
    <property type="protein sequence ID" value="VXB58373.1"/>
    <property type="molecule type" value="Genomic_DNA"/>
</dbReference>
<reference evidence="9 16" key="3">
    <citation type="submission" date="2016-10" db="EMBL/GenBank/DDBJ databases">
        <title>Genome Sequence of Bacillus weihenstephanensis GM6LP.</title>
        <authorList>
            <person name="Poehlein A."/>
            <person name="Wemheuer F."/>
            <person name="Hollensteiner J."/>
            <person name="Wemheuer B."/>
        </authorList>
    </citation>
    <scope>NUCLEOTIDE SEQUENCE [LARGE SCALE GENOMIC DNA]</scope>
    <source>
        <strain evidence="9 16">GM6LP</strain>
    </source>
</reference>
<dbReference type="Proteomes" id="UP000194131">
    <property type="component" value="Unassembled WGS sequence"/>
</dbReference>
<dbReference type="AlphaFoldDB" id="A0A0B5S7C3"/>
<reference evidence="7 13" key="5">
    <citation type="submission" date="2017-01" db="EMBL/GenBank/DDBJ databases">
        <title>Bacillus cereus isolates.</title>
        <authorList>
            <person name="Beno S.M."/>
        </authorList>
    </citation>
    <scope>NUCLEOTIDE SEQUENCE [LARGE SCALE GENOMIC DNA]</scope>
    <source>
        <strain evidence="7 13">FSL W7-1108</strain>
    </source>
</reference>
<proteinExistence type="inferred from homology"/>
<accession>J8IH44</accession>
<comment type="function">
    <text evidence="3">Required for the formation of functionally normal spores. Could be involved in the establishment of normal spore coat structure and/or permeability, which allows the access of germinants to their receptor.</text>
</comment>
<reference evidence="8 15" key="4">
    <citation type="submission" date="2016-12" db="EMBL/GenBank/DDBJ databases">
        <title>Genome Sequences of Twelve Sporeforming Bacillus Species Isolated from Foods.</title>
        <authorList>
            <person name="De Jong A."/>
            <person name="Holsappel S."/>
            <person name="Kuipers O.P."/>
        </authorList>
    </citation>
    <scope>NUCLEOTIDE SEQUENCE [LARGE SCALE GENOMIC DNA]</scope>
    <source>
        <strain evidence="8 15">S3E15</strain>
    </source>
</reference>
<dbReference type="Proteomes" id="UP000437562">
    <property type="component" value="Unassembled WGS sequence"/>
</dbReference>
<evidence type="ECO:0000313" key="7">
    <source>
        <dbReference type="EMBL" id="OOR05465.1"/>
    </source>
</evidence>
<dbReference type="EMBL" id="ACMP01000125">
    <property type="protein sequence ID" value="EEL68465.1"/>
    <property type="molecule type" value="Genomic_DNA"/>
</dbReference>
<name>A0A0B5S7C3_BACMY</name>
<reference evidence="11 18" key="8">
    <citation type="submission" date="2019-10" db="EMBL/GenBank/DDBJ databases">
        <authorList>
            <person name="Karimi E."/>
        </authorList>
    </citation>
    <scope>NUCLEOTIDE SEQUENCE [LARGE SCALE GENOMIC DNA]</scope>
    <source>
        <strain evidence="11">Bacillus sp. 71</strain>
    </source>
</reference>
<comment type="similarity">
    <text evidence="1">Belongs to the GerPA/GerPF family.</text>
</comment>
<evidence type="ECO:0000313" key="5">
    <source>
        <dbReference type="EMBL" id="EEL68465.1"/>
    </source>
</evidence>
<dbReference type="EMBL" id="MRWU01000004">
    <property type="protein sequence ID" value="OSX93961.1"/>
    <property type="molecule type" value="Genomic_DNA"/>
</dbReference>
<dbReference type="OMA" id="VGDKYNV"/>
<accession>A0A653RR18</accession>
<evidence type="ECO:0000313" key="17">
    <source>
        <dbReference type="Proteomes" id="UP000305524"/>
    </source>
</evidence>
<gene>
    <name evidence="11" type="primary">gerPF</name>
    <name evidence="4" type="ORF">B7492_25910</name>
    <name evidence="11" type="ORF">BACI71_110858</name>
    <name evidence="9" type="ORF">BACWE_03890</name>
    <name evidence="5" type="ORF">bcere0026_45580</name>
    <name evidence="7" type="ORF">BW900_16735</name>
    <name evidence="10" type="ORF">FC701_21130</name>
    <name evidence="6" type="ORF">III_00700</name>
    <name evidence="8" type="ORF">S3E15_04060</name>
</gene>
<dbReference type="KEGG" id="bmyo:BG05_1233"/>
<dbReference type="RefSeq" id="WP_002015747.1">
    <property type="nucleotide sequence ID" value="NZ_CAKJWQ010000007.1"/>
</dbReference>
<dbReference type="PANTHER" id="PTHR37808:SF1">
    <property type="entry name" value="SPORE GERMINATION PROTEIN-LIKE PROTEIN YDZR"/>
    <property type="match status" value="1"/>
</dbReference>
<evidence type="ECO:0000313" key="14">
    <source>
        <dbReference type="Proteomes" id="UP000192932"/>
    </source>
</evidence>
<evidence type="ECO:0000313" key="18">
    <source>
        <dbReference type="Proteomes" id="UP000437562"/>
    </source>
</evidence>
<evidence type="ECO:0000313" key="13">
    <source>
        <dbReference type="Proteomes" id="UP000190696"/>
    </source>
</evidence>
<accession>C2Y0R7</accession>
<dbReference type="PANTHER" id="PTHR37808">
    <property type="entry name" value="SPORE GERMINATION PROTEIN-LIKE PROTEIN YDZR-RELATED"/>
    <property type="match status" value="1"/>
</dbReference>
<evidence type="ECO:0000313" key="15">
    <source>
        <dbReference type="Proteomes" id="UP000194131"/>
    </source>
</evidence>
<evidence type="ECO:0000313" key="16">
    <source>
        <dbReference type="Proteomes" id="UP000236165"/>
    </source>
</evidence>
<dbReference type="Proteomes" id="UP000001753">
    <property type="component" value="Chromosome"/>
</dbReference>
<evidence type="ECO:0000313" key="11">
    <source>
        <dbReference type="EMBL" id="VXB58373.1"/>
    </source>
</evidence>
<reference evidence="6 12" key="2">
    <citation type="submission" date="2012-04" db="EMBL/GenBank/DDBJ databases">
        <title>The Genome Sequence of Bacillus cereus VD078.</title>
        <authorList>
            <consortium name="The Broad Institute Genome Sequencing Platform"/>
            <consortium name="The Broad Institute Genome Sequencing Center for Infectious Disease"/>
            <person name="Feldgarden M."/>
            <person name="Van der Auwera G.A."/>
            <person name="Mahillon J."/>
            <person name="Duprez V."/>
            <person name="Timmery S."/>
            <person name="Mattelet C."/>
            <person name="Dierick K."/>
            <person name="Sun M."/>
            <person name="Yu Z."/>
            <person name="Zhu L."/>
            <person name="Hu X."/>
            <person name="Shank E.B."/>
            <person name="Swiecicka I."/>
            <person name="Hansen B.M."/>
            <person name="Andrup L."/>
            <person name="Young S.K."/>
            <person name="Zeng Q."/>
            <person name="Gargeya S."/>
            <person name="Fitzgerald M."/>
            <person name="Haas B."/>
            <person name="Abouelleil A."/>
            <person name="Alvarado L."/>
            <person name="Arachchi H.M."/>
            <person name="Berlin A."/>
            <person name="Chapman S.B."/>
            <person name="Goldberg J."/>
            <person name="Griggs A."/>
            <person name="Gujja S."/>
            <person name="Hansen M."/>
            <person name="Howarth C."/>
            <person name="Imamovic A."/>
            <person name="Larimer J."/>
            <person name="McCowen C."/>
            <person name="Montmayeur A."/>
            <person name="Murphy C."/>
            <person name="Neiman D."/>
            <person name="Pearson M."/>
            <person name="Priest M."/>
            <person name="Roberts A."/>
            <person name="Saif S."/>
            <person name="Shea T."/>
            <person name="Sisk P."/>
            <person name="Sykes S."/>
            <person name="Wortman J."/>
            <person name="Nusbaum C."/>
            <person name="Birren B."/>
        </authorList>
    </citation>
    <scope>NUCLEOTIDE SEQUENCE [LARGE SCALE GENOMIC DNA]</scope>
    <source>
        <strain evidence="6 12">VD078</strain>
    </source>
</reference>
<dbReference type="Proteomes" id="UP000190696">
    <property type="component" value="Unassembled WGS sequence"/>
</dbReference>
<evidence type="ECO:0000313" key="10">
    <source>
        <dbReference type="EMBL" id="TKI82520.1"/>
    </source>
</evidence>
<evidence type="ECO:0000313" key="8">
    <source>
        <dbReference type="EMBL" id="OSX93961.1"/>
    </source>
</evidence>